<keyword evidence="2" id="KW-0812">Transmembrane</keyword>
<dbReference type="Proteomes" id="UP000623467">
    <property type="component" value="Unassembled WGS sequence"/>
</dbReference>
<feature type="transmembrane region" description="Helical" evidence="2">
    <location>
        <begin position="232"/>
        <end position="249"/>
    </location>
</feature>
<feature type="transmembrane region" description="Helical" evidence="2">
    <location>
        <begin position="94"/>
        <end position="117"/>
    </location>
</feature>
<dbReference type="AlphaFoldDB" id="A0A8H6X635"/>
<reference evidence="3" key="1">
    <citation type="submission" date="2020-05" db="EMBL/GenBank/DDBJ databases">
        <title>Mycena genomes resolve the evolution of fungal bioluminescence.</title>
        <authorList>
            <person name="Tsai I.J."/>
        </authorList>
    </citation>
    <scope>NUCLEOTIDE SEQUENCE</scope>
    <source>
        <strain evidence="3">160909Yilan</strain>
    </source>
</reference>
<proteinExistence type="predicted"/>
<comment type="caution">
    <text evidence="3">The sequence shown here is derived from an EMBL/GenBank/DDBJ whole genome shotgun (WGS) entry which is preliminary data.</text>
</comment>
<evidence type="ECO:0000256" key="2">
    <source>
        <dbReference type="SAM" id="Phobius"/>
    </source>
</evidence>
<feature type="transmembrane region" description="Helical" evidence="2">
    <location>
        <begin position="124"/>
        <end position="146"/>
    </location>
</feature>
<accession>A0A8H6X635</accession>
<keyword evidence="4" id="KW-1185">Reference proteome</keyword>
<gene>
    <name evidence="3" type="ORF">MSAN_02351000</name>
</gene>
<keyword evidence="2" id="KW-1133">Transmembrane helix</keyword>
<evidence type="ECO:0000313" key="3">
    <source>
        <dbReference type="EMBL" id="KAF7335177.1"/>
    </source>
</evidence>
<organism evidence="3 4">
    <name type="scientific">Mycena sanguinolenta</name>
    <dbReference type="NCBI Taxonomy" id="230812"/>
    <lineage>
        <taxon>Eukaryota</taxon>
        <taxon>Fungi</taxon>
        <taxon>Dikarya</taxon>
        <taxon>Basidiomycota</taxon>
        <taxon>Agaricomycotina</taxon>
        <taxon>Agaricomycetes</taxon>
        <taxon>Agaricomycetidae</taxon>
        <taxon>Agaricales</taxon>
        <taxon>Marasmiineae</taxon>
        <taxon>Mycenaceae</taxon>
        <taxon>Mycena</taxon>
    </lineage>
</organism>
<evidence type="ECO:0000256" key="1">
    <source>
        <dbReference type="SAM" id="MobiDB-lite"/>
    </source>
</evidence>
<feature type="transmembrane region" description="Helical" evidence="2">
    <location>
        <begin position="204"/>
        <end position="226"/>
    </location>
</feature>
<keyword evidence="2" id="KW-0472">Membrane</keyword>
<dbReference type="OrthoDB" id="3018795at2759"/>
<sequence length="592" mass="66649">MAQGVGITAMMKALQSFSGSTVSGRFQWAAKDSEEQRKLVDSLERIIRRSFDGTYQWDRRIFDLIHAEQVLKSGQATYELHWSAPAMPMETNPWVIFAFGGASTLAFLSVVIVSTIYKWQTVPAAFLLVGGQAVLATGHVAAQWTLRRLRTTVYLDFPRSGFSDTWMLVDNVWFTSMVARRPLIGISKTDHLRVGQYLEMKSRYIPTWQAILTLVAIGIGFIAFYVGAKSSNAYTILMYIVLFLAINMAKGSVVAHANRAEVVYLNNHGFRNLLQSENEPLAPRRPWWQIFRRRRDTTSPSVDNNVHGDSTNDGHAVEMSNLPQLDGQSYQSSKHSLSRGLFVANRSPLRSEDDFLHPINIPLPPSTSSDLSYQISDNQSCAAAQIPLPPSEGSLNSGTEFSRFKVQYRVFAKIALRDTLAMGMFYFGRPQAWGMAAHIIHDACQRHVVWQWPPNLREPFIYFPLGYQTHSNDFVEASLILFVDETRHEDVFWSAGMEFMSILLDNFNSDTHLLSELPLSASIELLGLYVYHVTKLLFSASRGDGQETAVFDTPGRASLMRAIDLVKIKYPYDDTDVTLPTLRAYAEAATQL</sequence>
<dbReference type="EMBL" id="JACAZH010000042">
    <property type="protein sequence ID" value="KAF7335177.1"/>
    <property type="molecule type" value="Genomic_DNA"/>
</dbReference>
<name>A0A8H6X635_9AGAR</name>
<evidence type="ECO:0000313" key="4">
    <source>
        <dbReference type="Proteomes" id="UP000623467"/>
    </source>
</evidence>
<feature type="region of interest" description="Disordered" evidence="1">
    <location>
        <begin position="298"/>
        <end position="319"/>
    </location>
</feature>
<feature type="compositionally biased region" description="Polar residues" evidence="1">
    <location>
        <begin position="298"/>
        <end position="309"/>
    </location>
</feature>
<protein>
    <submittedName>
        <fullName evidence="3">Uncharacterized protein</fullName>
    </submittedName>
</protein>